<evidence type="ECO:0000313" key="2">
    <source>
        <dbReference type="Proteomes" id="UP000054359"/>
    </source>
</evidence>
<protein>
    <submittedName>
        <fullName evidence="1">Hermansky-Pudlak syndrome 1 protein-like protein</fullName>
    </submittedName>
</protein>
<proteinExistence type="predicted"/>
<keyword evidence="2" id="KW-1185">Reference proteome</keyword>
<organism evidence="1 2">
    <name type="scientific">Stegodyphus mimosarum</name>
    <name type="common">African social velvet spider</name>
    <dbReference type="NCBI Taxonomy" id="407821"/>
    <lineage>
        <taxon>Eukaryota</taxon>
        <taxon>Metazoa</taxon>
        <taxon>Ecdysozoa</taxon>
        <taxon>Arthropoda</taxon>
        <taxon>Chelicerata</taxon>
        <taxon>Arachnida</taxon>
        <taxon>Araneae</taxon>
        <taxon>Araneomorphae</taxon>
        <taxon>Entelegynae</taxon>
        <taxon>Eresoidea</taxon>
        <taxon>Eresidae</taxon>
        <taxon>Stegodyphus</taxon>
    </lineage>
</organism>
<dbReference type="InterPro" id="IPR026053">
    <property type="entry name" value="HPS1"/>
</dbReference>
<name>A0A087UXP0_STEMI</name>
<reference evidence="1 2" key="1">
    <citation type="submission" date="2013-11" db="EMBL/GenBank/DDBJ databases">
        <title>Genome sequencing of Stegodyphus mimosarum.</title>
        <authorList>
            <person name="Bechsgaard J."/>
        </authorList>
    </citation>
    <scope>NUCLEOTIDE SEQUENCE [LARGE SCALE GENOMIC DNA]</scope>
</reference>
<dbReference type="GO" id="GO:0031085">
    <property type="term" value="C:BLOC-3 complex"/>
    <property type="evidence" value="ECO:0007669"/>
    <property type="project" value="TreeGrafter"/>
</dbReference>
<accession>A0A087UXP0</accession>
<dbReference type="PANTHER" id="PTHR12761:SF1">
    <property type="entry name" value="BLOC-3 COMPLEX MEMBER HPS1"/>
    <property type="match status" value="1"/>
</dbReference>
<evidence type="ECO:0000313" key="1">
    <source>
        <dbReference type="EMBL" id="KFM82129.1"/>
    </source>
</evidence>
<dbReference type="OrthoDB" id="10255234at2759"/>
<dbReference type="STRING" id="407821.A0A087UXP0"/>
<gene>
    <name evidence="1" type="ORF">X975_20562</name>
</gene>
<sequence length="119" mass="13439">MFLIEAIERLIINQEITAMCINLLQEILEKIRHTQKDGAYSHAFALVDTKLLALYSSRNSCQLSKETLLLLILIVQVLKNGSSSEEQTVDTARNLDDEFFIPISMSAVKANLLTEEKKV</sequence>
<feature type="non-terminal residue" evidence="1">
    <location>
        <position position="119"/>
    </location>
</feature>
<dbReference type="GO" id="GO:0005085">
    <property type="term" value="F:guanyl-nucleotide exchange factor activity"/>
    <property type="evidence" value="ECO:0007669"/>
    <property type="project" value="TreeGrafter"/>
</dbReference>
<dbReference type="AlphaFoldDB" id="A0A087UXP0"/>
<dbReference type="EMBL" id="KK122169">
    <property type="protein sequence ID" value="KFM82129.1"/>
    <property type="molecule type" value="Genomic_DNA"/>
</dbReference>
<dbReference type="Proteomes" id="UP000054359">
    <property type="component" value="Unassembled WGS sequence"/>
</dbReference>
<dbReference type="PANTHER" id="PTHR12761">
    <property type="entry name" value="HERMANSKY-PUDLAK SYNDROME PROTEIN 1"/>
    <property type="match status" value="1"/>
</dbReference>